<evidence type="ECO:0000313" key="2">
    <source>
        <dbReference type="Proteomes" id="UP000287651"/>
    </source>
</evidence>
<reference evidence="1 2" key="1">
    <citation type="journal article" date="2014" name="Agronomy (Basel)">
        <title>A Draft Genome Sequence for Ensete ventricosum, the Drought-Tolerant Tree Against Hunger.</title>
        <authorList>
            <person name="Harrison J."/>
            <person name="Moore K.A."/>
            <person name="Paszkiewicz K."/>
            <person name="Jones T."/>
            <person name="Grant M."/>
            <person name="Ambacheew D."/>
            <person name="Muzemil S."/>
            <person name="Studholme D.J."/>
        </authorList>
    </citation>
    <scope>NUCLEOTIDE SEQUENCE [LARGE SCALE GENOMIC DNA]</scope>
</reference>
<dbReference type="AlphaFoldDB" id="A0A426YE93"/>
<dbReference type="EMBL" id="AMZH03012979">
    <property type="protein sequence ID" value="RRT50055.1"/>
    <property type="molecule type" value="Genomic_DNA"/>
</dbReference>
<gene>
    <name evidence="1" type="ORF">B296_00036551</name>
</gene>
<protein>
    <submittedName>
        <fullName evidence="1">Uncharacterized protein</fullName>
    </submittedName>
</protein>
<organism evidence="1 2">
    <name type="scientific">Ensete ventricosum</name>
    <name type="common">Abyssinian banana</name>
    <name type="synonym">Musa ensete</name>
    <dbReference type="NCBI Taxonomy" id="4639"/>
    <lineage>
        <taxon>Eukaryota</taxon>
        <taxon>Viridiplantae</taxon>
        <taxon>Streptophyta</taxon>
        <taxon>Embryophyta</taxon>
        <taxon>Tracheophyta</taxon>
        <taxon>Spermatophyta</taxon>
        <taxon>Magnoliopsida</taxon>
        <taxon>Liliopsida</taxon>
        <taxon>Zingiberales</taxon>
        <taxon>Musaceae</taxon>
        <taxon>Ensete</taxon>
    </lineage>
</organism>
<comment type="caution">
    <text evidence="1">The sequence shown here is derived from an EMBL/GenBank/DDBJ whole genome shotgun (WGS) entry which is preliminary data.</text>
</comment>
<evidence type="ECO:0000313" key="1">
    <source>
        <dbReference type="EMBL" id="RRT50055.1"/>
    </source>
</evidence>
<sequence length="139" mass="15487">MGVVTPHDGSMGTGAWHEGMARHAVLMACVVTVEMVRRPDGATSDANVAINPIFNRATVSLSWMSAWLSTWHGPRREEKKRDVRRITKVLQVRIGRRAFLRHQALPLDSKMLGNLGVIVEVSARLGSARIRKFIYVGWG</sequence>
<dbReference type="Proteomes" id="UP000287651">
    <property type="component" value="Unassembled WGS sequence"/>
</dbReference>
<accession>A0A426YE93</accession>
<proteinExistence type="predicted"/>
<name>A0A426YE93_ENSVE</name>